<dbReference type="AlphaFoldDB" id="A0A8K0X688"/>
<dbReference type="Proteomes" id="UP000813385">
    <property type="component" value="Unassembled WGS sequence"/>
</dbReference>
<keyword evidence="4" id="KW-1185">Reference proteome</keyword>
<gene>
    <name evidence="3" type="ORF">B0T11DRAFT_276363</name>
</gene>
<dbReference type="SUPFAM" id="SSF52266">
    <property type="entry name" value="SGNH hydrolase"/>
    <property type="match status" value="1"/>
</dbReference>
<sequence length="323" mass="34707">MVCSRVGFSVLMSALAVSAAQVRRTGSPCTPVTTTSSGVPQPTGEPIGTKYFFNFGDSYSQTGFNINGQKPTADNPFGNPPVPGWTASGGLNWVGFMASEYNAGDVRTFNFAYGGATTDADLVTPYAPEVLSFEDQVDLFLDNVAVNPKPEWAPWTAANSIVGVWIGVNDVGNTFWLPDLPAKTQTIIDRYFELLQSLYDSGLRNFVLLSVPPTNRAPLFWNQGPDASNSVANGVETYNTALEAALQTFKTANAGVTAWLVDTAVPFNQALDNPTAYGSPDATCWKEDGVSCLWFNDYHPAIEINRLVGAEVARVVGAPFFEA</sequence>
<keyword evidence="1 2" id="KW-0732">Signal</keyword>
<dbReference type="EMBL" id="JAGPXD010000002">
    <property type="protein sequence ID" value="KAH7368055.1"/>
    <property type="molecule type" value="Genomic_DNA"/>
</dbReference>
<dbReference type="Pfam" id="PF00657">
    <property type="entry name" value="Lipase_GDSL"/>
    <property type="match status" value="1"/>
</dbReference>
<evidence type="ECO:0000313" key="3">
    <source>
        <dbReference type="EMBL" id="KAH7368055.1"/>
    </source>
</evidence>
<reference evidence="3" key="1">
    <citation type="journal article" date="2021" name="Nat. Commun.">
        <title>Genetic determinants of endophytism in the Arabidopsis root mycobiome.</title>
        <authorList>
            <person name="Mesny F."/>
            <person name="Miyauchi S."/>
            <person name="Thiergart T."/>
            <person name="Pickel B."/>
            <person name="Atanasova L."/>
            <person name="Karlsson M."/>
            <person name="Huettel B."/>
            <person name="Barry K.W."/>
            <person name="Haridas S."/>
            <person name="Chen C."/>
            <person name="Bauer D."/>
            <person name="Andreopoulos W."/>
            <person name="Pangilinan J."/>
            <person name="LaButti K."/>
            <person name="Riley R."/>
            <person name="Lipzen A."/>
            <person name="Clum A."/>
            <person name="Drula E."/>
            <person name="Henrissat B."/>
            <person name="Kohler A."/>
            <person name="Grigoriev I.V."/>
            <person name="Martin F.M."/>
            <person name="Hacquard S."/>
        </authorList>
    </citation>
    <scope>NUCLEOTIDE SEQUENCE</scope>
    <source>
        <strain evidence="3">MPI-CAGE-AT-0016</strain>
    </source>
</reference>
<feature type="chain" id="PRO_5035445901" evidence="2">
    <location>
        <begin position="20"/>
        <end position="323"/>
    </location>
</feature>
<evidence type="ECO:0000256" key="2">
    <source>
        <dbReference type="SAM" id="SignalP"/>
    </source>
</evidence>
<evidence type="ECO:0000313" key="4">
    <source>
        <dbReference type="Proteomes" id="UP000813385"/>
    </source>
</evidence>
<dbReference type="PANTHER" id="PTHR45642">
    <property type="entry name" value="GDSL ESTERASE/LIPASE EXL3"/>
    <property type="match status" value="1"/>
</dbReference>
<accession>A0A8K0X688</accession>
<dbReference type="GO" id="GO:0016788">
    <property type="term" value="F:hydrolase activity, acting on ester bonds"/>
    <property type="evidence" value="ECO:0007669"/>
    <property type="project" value="InterPro"/>
</dbReference>
<organism evidence="3 4">
    <name type="scientific">Plectosphaerella cucumerina</name>
    <dbReference type="NCBI Taxonomy" id="40658"/>
    <lineage>
        <taxon>Eukaryota</taxon>
        <taxon>Fungi</taxon>
        <taxon>Dikarya</taxon>
        <taxon>Ascomycota</taxon>
        <taxon>Pezizomycotina</taxon>
        <taxon>Sordariomycetes</taxon>
        <taxon>Hypocreomycetidae</taxon>
        <taxon>Glomerellales</taxon>
        <taxon>Plectosphaerellaceae</taxon>
        <taxon>Plectosphaerella</taxon>
    </lineage>
</organism>
<feature type="signal peptide" evidence="2">
    <location>
        <begin position="1"/>
        <end position="19"/>
    </location>
</feature>
<dbReference type="OrthoDB" id="1600564at2759"/>
<protein>
    <submittedName>
        <fullName evidence="3">Fungal cellulose binding domain-containing protein</fullName>
    </submittedName>
</protein>
<dbReference type="CDD" id="cd01846">
    <property type="entry name" value="fatty_acyltransferase_like"/>
    <property type="match status" value="1"/>
</dbReference>
<comment type="caution">
    <text evidence="3">The sequence shown here is derived from an EMBL/GenBank/DDBJ whole genome shotgun (WGS) entry which is preliminary data.</text>
</comment>
<name>A0A8K0X688_9PEZI</name>
<dbReference type="Gene3D" id="3.40.50.1110">
    <property type="entry name" value="SGNH hydrolase"/>
    <property type="match status" value="1"/>
</dbReference>
<dbReference type="InterPro" id="IPR036514">
    <property type="entry name" value="SGNH_hydro_sf"/>
</dbReference>
<proteinExistence type="predicted"/>
<dbReference type="InterPro" id="IPR050592">
    <property type="entry name" value="GDSL_lipolytic_enzyme"/>
</dbReference>
<evidence type="ECO:0000256" key="1">
    <source>
        <dbReference type="ARBA" id="ARBA00022729"/>
    </source>
</evidence>
<dbReference type="InterPro" id="IPR001087">
    <property type="entry name" value="GDSL"/>
</dbReference>
<dbReference type="PANTHER" id="PTHR45642:SF139">
    <property type="entry name" value="SGNH HYDROLASE-TYPE ESTERASE DOMAIN-CONTAINING PROTEIN"/>
    <property type="match status" value="1"/>
</dbReference>